<evidence type="ECO:0000313" key="3">
    <source>
        <dbReference type="Proteomes" id="UP000198287"/>
    </source>
</evidence>
<proteinExistence type="predicted"/>
<comment type="caution">
    <text evidence="2">The sequence shown here is derived from an EMBL/GenBank/DDBJ whole genome shotgun (WGS) entry which is preliminary data.</text>
</comment>
<feature type="chain" id="PRO_5012759364" evidence="1">
    <location>
        <begin position="29"/>
        <end position="131"/>
    </location>
</feature>
<keyword evidence="3" id="KW-1185">Reference proteome</keyword>
<name>A0A226EID8_FOLCA</name>
<accession>A0A226EID8</accession>
<evidence type="ECO:0000313" key="2">
    <source>
        <dbReference type="EMBL" id="OXA57070.1"/>
    </source>
</evidence>
<dbReference type="EMBL" id="LNIX01000003">
    <property type="protein sequence ID" value="OXA57070.1"/>
    <property type="molecule type" value="Genomic_DNA"/>
</dbReference>
<protein>
    <submittedName>
        <fullName evidence="2">Uncharacterized protein</fullName>
    </submittedName>
</protein>
<evidence type="ECO:0000256" key="1">
    <source>
        <dbReference type="SAM" id="SignalP"/>
    </source>
</evidence>
<gene>
    <name evidence="2" type="ORF">Fcan01_08224</name>
</gene>
<organism evidence="2 3">
    <name type="scientific">Folsomia candida</name>
    <name type="common">Springtail</name>
    <dbReference type="NCBI Taxonomy" id="158441"/>
    <lineage>
        <taxon>Eukaryota</taxon>
        <taxon>Metazoa</taxon>
        <taxon>Ecdysozoa</taxon>
        <taxon>Arthropoda</taxon>
        <taxon>Hexapoda</taxon>
        <taxon>Collembola</taxon>
        <taxon>Entomobryomorpha</taxon>
        <taxon>Isotomoidea</taxon>
        <taxon>Isotomidae</taxon>
        <taxon>Proisotominae</taxon>
        <taxon>Folsomia</taxon>
    </lineage>
</organism>
<dbReference type="Proteomes" id="UP000198287">
    <property type="component" value="Unassembled WGS sequence"/>
</dbReference>
<feature type="signal peptide" evidence="1">
    <location>
        <begin position="1"/>
        <end position="28"/>
    </location>
</feature>
<reference evidence="2 3" key="1">
    <citation type="submission" date="2015-12" db="EMBL/GenBank/DDBJ databases">
        <title>The genome of Folsomia candida.</title>
        <authorList>
            <person name="Faddeeva A."/>
            <person name="Derks M.F."/>
            <person name="Anvar Y."/>
            <person name="Smit S."/>
            <person name="Van Straalen N."/>
            <person name="Roelofs D."/>
        </authorList>
    </citation>
    <scope>NUCLEOTIDE SEQUENCE [LARGE SCALE GENOMIC DNA]</scope>
    <source>
        <strain evidence="2 3">VU population</strain>
        <tissue evidence="2">Whole body</tissue>
    </source>
</reference>
<sequence length="131" mass="14979">MVHYFFWSLPILCFVFVAIASLAKETNALPFSTTNYDLQTKTGPELLENHPRVKRSPFIMAFQVTKPPGMFQMSLRRPYIMNMMSNLTRSLFSSSLTDMIRRGFGSLVSSSNATVVEGIRSRQEDLELFDK</sequence>
<dbReference type="AlphaFoldDB" id="A0A226EID8"/>
<keyword evidence="1" id="KW-0732">Signal</keyword>